<accession>A0A7W6D7A6</accession>
<protein>
    <recommendedName>
        <fullName evidence="4">Tip attachment protein J domain-containing protein</fullName>
    </recommendedName>
</protein>
<dbReference type="EMBL" id="JACIEE010000005">
    <property type="protein sequence ID" value="MBB3977362.1"/>
    <property type="molecule type" value="Genomic_DNA"/>
</dbReference>
<gene>
    <name evidence="2" type="ORF">GGQ64_002568</name>
</gene>
<sequence length="1352" mass="143508">MKFLVLLLAAWFVLAMPSAAHADPITALVTAIASAIGGLGAFGQAIFGLALKIGASLLAKAMTKEPDPVGVRGQIEVGGDNPISFIVGTYATTGQLEYVGTFGTAGKTPNAYLTQVISLGDLPVNGLVDLFVNGEKCTIDYDETKYGDWGFPVTDFEDDGDNALWIKFYDGTQTTADPLLIAEFGDHPERPWTSDMLGRGVPYAIVTAQFKRDVLTGPPRCTFVVEGIKLYDPRKDTTAGGSGAHRWGDRSTYEWSDNPKVIQYNVMRGIYYGGEWVYGGQGMRAFQLPVSSWFAAMNECDRLVPIKAGGTEMNFRCGFEVKGDLEPIELCQKLDRACNGKTAENGGIYKTVSGNPGMPVYYFTDENLIVSEPQSFNPFPGLEKVYNGAHASYPEPDEAWAAKDAPPRYRADLEEEDDGRRLIANLTYEAVPYKRQVQRLMRAALEANRRFRSHQGVFAPAAKLLEPLDVISWTSARNGYDNKRFQLGAIDDLSNVNQSAAFSELDPADYDWSTDYELPDSVGPIGRVKPQPQVLTGFGVFPDTVKDANGNDRRPAILLVWPWNAEDVAIRAIAFQVRRADDEKKVFVGRFDQPEDGQVLLAPFSLVGNEDYEVRAKFITNSNTELFAWSTWQPVTTPDVQFIAEDILDGAVVASKIADAAITAAKLMDGAVEELKIADRAISTIKVKLSAIKTELVDNAAIVQSKIANAAIGDAQLAALAVTAGKIANNAVTTTTIADDAITTPKIVASAIVGDKVAANAITAGKILVSDTTDVVMNGQFAGGSGDGWSGSGFAGVVPGSNRSGKSPYIGTLAVDASNQSANFTLNVPTKEGDEYYVSMDVAGGGSPPTLNAQLQVAWNDESGSQLSTSNIVAPSTGAGWITAAGIVVAPAGAAAIRRLTVIRLGTSTGQFAFFTNVSMRKRNTAELIVDGAIIADKLATNSVTTSKIVAGAVTATEIGAEAVTTVKLAAEAVVAAKIAANTITSDKMVANSITARELLLVDFENVIPNGFFGTAVGTLDGWDTISTNISVVQGTSRSPAPSPFIARYEATATLDLMATSRTIQCSPGDKFHAQFDYAGSGGSIAGTFQLLMNFRDAAGASIGNGTVSATISSTGWATASGEITAPAGTVTIGFVQMRRAAGSTGDGAAFVANLLIRRKKNSELIVDGAIIADKLATNSVITSKIAALAITAAKIATRVITADKLILGGVTYEEIGNNEVTVTATAYTNSITTISVTNSWAGIGSVTLAHGNTGGKVLLKGICTHSADIPKLQGDFPLVDMRFVDSNTGNIIETFTNIYPYGTCQIYSAWSPPSGRTSTTFNCQIRIASARTTTLDFDFRNRFVEATALRR</sequence>
<reference evidence="2 3" key="1">
    <citation type="submission" date="2020-08" db="EMBL/GenBank/DDBJ databases">
        <title>Genomic Encyclopedia of Type Strains, Phase IV (KMG-IV): sequencing the most valuable type-strain genomes for metagenomic binning, comparative biology and taxonomic classification.</title>
        <authorList>
            <person name="Goeker M."/>
        </authorList>
    </citation>
    <scope>NUCLEOTIDE SEQUENCE [LARGE SCALE GENOMIC DNA]</scope>
    <source>
        <strain evidence="2 3">DSM 100211</strain>
    </source>
</reference>
<keyword evidence="3" id="KW-1185">Reference proteome</keyword>
<feature type="signal peptide" evidence="1">
    <location>
        <begin position="1"/>
        <end position="22"/>
    </location>
</feature>
<dbReference type="Gene3D" id="2.60.120.260">
    <property type="entry name" value="Galactose-binding domain-like"/>
    <property type="match status" value="2"/>
</dbReference>
<name>A0A7W6D7A6_9HYPH</name>
<organism evidence="2 3">
    <name type="scientific">Mycoplana azooxidifex</name>
    <dbReference type="NCBI Taxonomy" id="1636188"/>
    <lineage>
        <taxon>Bacteria</taxon>
        <taxon>Pseudomonadati</taxon>
        <taxon>Pseudomonadota</taxon>
        <taxon>Alphaproteobacteria</taxon>
        <taxon>Hyphomicrobiales</taxon>
        <taxon>Rhizobiaceae</taxon>
        <taxon>Mycoplana</taxon>
    </lineage>
</organism>
<evidence type="ECO:0008006" key="4">
    <source>
        <dbReference type="Google" id="ProtNLM"/>
    </source>
</evidence>
<proteinExistence type="predicted"/>
<keyword evidence="1" id="KW-0732">Signal</keyword>
<feature type="chain" id="PRO_5031081532" description="Tip attachment protein J domain-containing protein" evidence="1">
    <location>
        <begin position="23"/>
        <end position="1352"/>
    </location>
</feature>
<dbReference type="RefSeq" id="WP_183804704.1">
    <property type="nucleotide sequence ID" value="NZ_JACIEE010000005.1"/>
</dbReference>
<dbReference type="Proteomes" id="UP000574761">
    <property type="component" value="Unassembled WGS sequence"/>
</dbReference>
<evidence type="ECO:0000313" key="2">
    <source>
        <dbReference type="EMBL" id="MBB3977362.1"/>
    </source>
</evidence>
<comment type="caution">
    <text evidence="2">The sequence shown here is derived from an EMBL/GenBank/DDBJ whole genome shotgun (WGS) entry which is preliminary data.</text>
</comment>
<evidence type="ECO:0000256" key="1">
    <source>
        <dbReference type="SAM" id="SignalP"/>
    </source>
</evidence>
<evidence type="ECO:0000313" key="3">
    <source>
        <dbReference type="Proteomes" id="UP000574761"/>
    </source>
</evidence>